<gene>
    <name evidence="12" type="primary">modC</name>
    <name evidence="12" type="ORF">GEV37_01140</name>
</gene>
<dbReference type="InterPro" id="IPR003439">
    <property type="entry name" value="ABC_transporter-like_ATP-bd"/>
</dbReference>
<dbReference type="EMBL" id="WHVL01000001">
    <property type="protein sequence ID" value="MCB8887734.1"/>
    <property type="molecule type" value="Genomic_DNA"/>
</dbReference>
<evidence type="ECO:0000313" key="12">
    <source>
        <dbReference type="EMBL" id="MCB8887734.1"/>
    </source>
</evidence>
<keyword evidence="7" id="KW-1278">Translocase</keyword>
<evidence type="ECO:0000256" key="2">
    <source>
        <dbReference type="ARBA" id="ARBA00022475"/>
    </source>
</evidence>
<dbReference type="InterPro" id="IPR017871">
    <property type="entry name" value="ABC_transporter-like_CS"/>
</dbReference>
<dbReference type="SUPFAM" id="SSF52540">
    <property type="entry name" value="P-loop containing nucleoside triphosphate hydrolases"/>
    <property type="match status" value="1"/>
</dbReference>
<keyword evidence="6 12" id="KW-0067">ATP-binding</keyword>
<accession>A0ABS8DN65</accession>
<sequence>MPTDPSTHSSPSLRVDIDQRLGNFHLQVSLALPGQGVTGIFGTSGSGKTSLMRVIAGLETPDRGHVQLGERTLLDTRQRLVVPAHKRRIGVVFQEARLFPHYRVRGNLTYGMPDHAASRFDEIVALLGIAHLLERLPGTLSGGESRRVAIGRALLSDPRLLLMDEPLTGLDGARKQELLHFIARLARQVDIPIIYVSHDPDEIATIADHLVLMRSGRMEASAPLSHLLQRFDLTQALAGFDAASILEGHVISHDAHYQLTRVALGDGLELLLPGTQTTLGSTLRLRIHARDIAIALAPATGTSYRNQLPAHIEAIEMPAETPHTVELRLRLGAHRLRARLTRLAFDQLGLAEGQRITALIRSVAFTSLQ</sequence>
<keyword evidence="4" id="KW-0997">Cell inner membrane</keyword>
<evidence type="ECO:0000259" key="11">
    <source>
        <dbReference type="PROSITE" id="PS51866"/>
    </source>
</evidence>
<keyword evidence="8" id="KW-0472">Membrane</keyword>
<evidence type="ECO:0000256" key="7">
    <source>
        <dbReference type="ARBA" id="ARBA00022967"/>
    </source>
</evidence>
<feature type="domain" description="Mop" evidence="11">
    <location>
        <begin position="301"/>
        <end position="369"/>
    </location>
</feature>
<dbReference type="InterPro" id="IPR008995">
    <property type="entry name" value="Mo/tungstate-bd_C_term_dom"/>
</dbReference>
<dbReference type="PROSITE" id="PS51866">
    <property type="entry name" value="MOP"/>
    <property type="match status" value="1"/>
</dbReference>
<evidence type="ECO:0000256" key="3">
    <source>
        <dbReference type="ARBA" id="ARBA00022505"/>
    </source>
</evidence>
<evidence type="ECO:0000256" key="6">
    <source>
        <dbReference type="ARBA" id="ARBA00022840"/>
    </source>
</evidence>
<keyword evidence="3 9" id="KW-0500">Molybdenum</keyword>
<dbReference type="InterPro" id="IPR011868">
    <property type="entry name" value="ModC_ABC_ATP-bd"/>
</dbReference>
<dbReference type="Proteomes" id="UP001319882">
    <property type="component" value="Unassembled WGS sequence"/>
</dbReference>
<dbReference type="SMART" id="SM00382">
    <property type="entry name" value="AAA"/>
    <property type="match status" value="1"/>
</dbReference>
<dbReference type="InterPro" id="IPR004606">
    <property type="entry name" value="Mop_domain"/>
</dbReference>
<reference evidence="12 13" key="1">
    <citation type="journal article" date="2021" name="Sci. Rep.">
        <title>Genome analysis of a halophilic bacterium Halomonas malpeensis YU-PRIM-29(T) reveals its exopolysaccharide and pigment producing capabilities.</title>
        <authorList>
            <person name="Athmika"/>
            <person name="Ghate S.D."/>
            <person name="Arun A.B."/>
            <person name="Rao S.S."/>
            <person name="Kumar S.T.A."/>
            <person name="Kandiyil M.K."/>
            <person name="Saptami K."/>
            <person name="Rekha P.D."/>
        </authorList>
    </citation>
    <scope>NUCLEOTIDE SEQUENCE [LARGE SCALE GENOMIC DNA]</scope>
    <source>
        <strain evidence="13">prim 29</strain>
    </source>
</reference>
<dbReference type="Pfam" id="PF00005">
    <property type="entry name" value="ABC_tran"/>
    <property type="match status" value="1"/>
</dbReference>
<proteinExistence type="predicted"/>
<dbReference type="PROSITE" id="PS00211">
    <property type="entry name" value="ABC_TRANSPORTER_1"/>
    <property type="match status" value="1"/>
</dbReference>
<dbReference type="SUPFAM" id="SSF50331">
    <property type="entry name" value="MOP-like"/>
    <property type="match status" value="1"/>
</dbReference>
<evidence type="ECO:0000256" key="8">
    <source>
        <dbReference type="ARBA" id="ARBA00023136"/>
    </source>
</evidence>
<dbReference type="InterPro" id="IPR005116">
    <property type="entry name" value="Transp-assoc_OB_typ1"/>
</dbReference>
<evidence type="ECO:0000259" key="10">
    <source>
        <dbReference type="PROSITE" id="PS50893"/>
    </source>
</evidence>
<dbReference type="InterPro" id="IPR027417">
    <property type="entry name" value="P-loop_NTPase"/>
</dbReference>
<dbReference type="Pfam" id="PF03459">
    <property type="entry name" value="TOBE"/>
    <property type="match status" value="1"/>
</dbReference>
<protein>
    <submittedName>
        <fullName evidence="12">Molybdenum ABC transporter ATP-binding protein</fullName>
    </submittedName>
</protein>
<dbReference type="Gene3D" id="3.40.50.300">
    <property type="entry name" value="P-loop containing nucleotide triphosphate hydrolases"/>
    <property type="match status" value="1"/>
</dbReference>
<keyword evidence="1" id="KW-0813">Transport</keyword>
<evidence type="ECO:0000256" key="4">
    <source>
        <dbReference type="ARBA" id="ARBA00022519"/>
    </source>
</evidence>
<evidence type="ECO:0000256" key="9">
    <source>
        <dbReference type="PROSITE-ProRule" id="PRU01213"/>
    </source>
</evidence>
<dbReference type="NCBIfam" id="TIGR02142">
    <property type="entry name" value="modC_ABC"/>
    <property type="match status" value="1"/>
</dbReference>
<dbReference type="Gene3D" id="2.40.50.100">
    <property type="match status" value="1"/>
</dbReference>
<dbReference type="InterPro" id="IPR050334">
    <property type="entry name" value="Molybdenum_import_ModC"/>
</dbReference>
<keyword evidence="13" id="KW-1185">Reference proteome</keyword>
<keyword evidence="5" id="KW-0547">Nucleotide-binding</keyword>
<name>A0ABS8DN65_9GAMM</name>
<evidence type="ECO:0000313" key="13">
    <source>
        <dbReference type="Proteomes" id="UP001319882"/>
    </source>
</evidence>
<feature type="domain" description="ABC transporter" evidence="10">
    <location>
        <begin position="7"/>
        <end position="240"/>
    </location>
</feature>
<dbReference type="PANTHER" id="PTHR43514:SF4">
    <property type="entry name" value="ABC TRANSPORTER I FAMILY MEMBER 10"/>
    <property type="match status" value="1"/>
</dbReference>
<dbReference type="GO" id="GO:0005524">
    <property type="term" value="F:ATP binding"/>
    <property type="evidence" value="ECO:0007669"/>
    <property type="project" value="UniProtKB-KW"/>
</dbReference>
<dbReference type="PROSITE" id="PS50893">
    <property type="entry name" value="ABC_TRANSPORTER_2"/>
    <property type="match status" value="1"/>
</dbReference>
<dbReference type="PANTHER" id="PTHR43514">
    <property type="entry name" value="ABC TRANSPORTER I FAMILY MEMBER 10"/>
    <property type="match status" value="1"/>
</dbReference>
<dbReference type="InterPro" id="IPR003593">
    <property type="entry name" value="AAA+_ATPase"/>
</dbReference>
<evidence type="ECO:0000256" key="1">
    <source>
        <dbReference type="ARBA" id="ARBA00022448"/>
    </source>
</evidence>
<organism evidence="12 13">
    <name type="scientific">Vreelandella malpeensis</name>
    <dbReference type="NCBI Taxonomy" id="1172368"/>
    <lineage>
        <taxon>Bacteria</taxon>
        <taxon>Pseudomonadati</taxon>
        <taxon>Pseudomonadota</taxon>
        <taxon>Gammaproteobacteria</taxon>
        <taxon>Oceanospirillales</taxon>
        <taxon>Halomonadaceae</taxon>
        <taxon>Vreelandella</taxon>
    </lineage>
</organism>
<keyword evidence="2" id="KW-1003">Cell membrane</keyword>
<evidence type="ECO:0000256" key="5">
    <source>
        <dbReference type="ARBA" id="ARBA00022741"/>
    </source>
</evidence>
<comment type="caution">
    <text evidence="12">The sequence shown here is derived from an EMBL/GenBank/DDBJ whole genome shotgun (WGS) entry which is preliminary data.</text>
</comment>
<dbReference type="RefSeq" id="WP_227388332.1">
    <property type="nucleotide sequence ID" value="NZ_JBHSCJ010000003.1"/>
</dbReference>